<dbReference type="InterPro" id="IPR029063">
    <property type="entry name" value="SAM-dependent_MTases_sf"/>
</dbReference>
<dbReference type="EMBL" id="AEGP01000066">
    <property type="protein sequence ID" value="EGG41218.1"/>
    <property type="molecule type" value="Genomic_DNA"/>
</dbReference>
<dbReference type="InterPro" id="IPR025714">
    <property type="entry name" value="Methyltranfer_dom"/>
</dbReference>
<dbReference type="SUPFAM" id="SSF53335">
    <property type="entry name" value="S-adenosyl-L-methionine-dependent methyltransferases"/>
    <property type="match status" value="1"/>
</dbReference>
<dbReference type="GO" id="GO:0008168">
    <property type="term" value="F:methyltransferase activity"/>
    <property type="evidence" value="ECO:0007669"/>
    <property type="project" value="UniProtKB-KW"/>
</dbReference>
<feature type="domain" description="Methyltransferase" evidence="1">
    <location>
        <begin position="50"/>
        <end position="153"/>
    </location>
</feature>
<dbReference type="GO" id="GO:0032259">
    <property type="term" value="P:methylation"/>
    <property type="evidence" value="ECO:0007669"/>
    <property type="project" value="UniProtKB-KW"/>
</dbReference>
<evidence type="ECO:0000313" key="2">
    <source>
        <dbReference type="EMBL" id="EGG41218.1"/>
    </source>
</evidence>
<evidence type="ECO:0000259" key="1">
    <source>
        <dbReference type="Pfam" id="PF13847"/>
    </source>
</evidence>
<dbReference type="HOGENOM" id="CLU_827946_0_0_2"/>
<keyword evidence="2" id="KW-0808">Transferase</keyword>
<protein>
    <submittedName>
        <fullName evidence="2">SAM-dependent methyltransferase</fullName>
    </submittedName>
</protein>
<dbReference type="Proteomes" id="UP000004348">
    <property type="component" value="Chromosome"/>
</dbReference>
<comment type="caution">
    <text evidence="2">The sequence shown here is derived from an EMBL/GenBank/DDBJ whole genome shotgun (WGS) entry which is preliminary data.</text>
</comment>
<organism evidence="2">
    <name type="scientific">Candidatus Nitrosarchaeum limnium SFB1</name>
    <dbReference type="NCBI Taxonomy" id="886738"/>
    <lineage>
        <taxon>Archaea</taxon>
        <taxon>Nitrososphaerota</taxon>
        <taxon>Nitrososphaeria</taxon>
        <taxon>Nitrosopumilales</taxon>
        <taxon>Nitrosopumilaceae</taxon>
        <taxon>Nitrosarchaeum</taxon>
    </lineage>
</organism>
<dbReference type="PANTHER" id="PTHR45581">
    <property type="entry name" value="PROTEIN CBG10435"/>
    <property type="match status" value="1"/>
</dbReference>
<dbReference type="PANTHER" id="PTHR45581:SF3">
    <property type="entry name" value="METHYLTRANSFERASE DOMAIN-CONTAINING PROTEIN"/>
    <property type="match status" value="1"/>
</dbReference>
<accession>F3KMY4</accession>
<name>F3KMY4_9ARCH</name>
<dbReference type="Pfam" id="PF13847">
    <property type="entry name" value="Methyltransf_31"/>
    <property type="match status" value="1"/>
</dbReference>
<reference evidence="2" key="1">
    <citation type="journal article" date="2011" name="PLoS ONE">
        <title>Genome of a low-salinity ammonia-oxidizing archaeon determined by single-cell and metagenomic analysis.</title>
        <authorList>
            <person name="Blainey P.C."/>
            <person name="Mosier A.C."/>
            <person name="Potanina A."/>
            <person name="Francis C.A."/>
            <person name="Quake S.R."/>
        </authorList>
    </citation>
    <scope>NUCLEOTIDE SEQUENCE [LARGE SCALE GENOMIC DNA]</scope>
    <source>
        <strain evidence="2">SFB1</strain>
    </source>
</reference>
<sequence length="335" mass="38469">MRENFDNITKKVETMYMKYPYPSPSTEAIQTNELLNLLKIFELEGGIKFENIKFLDAGTGSGHRITNVAQHYNKCEFLGLDISEKSLEIANVLKNKKKLDNIKFHKANLMNNISSLGKFNIILCMGVLHHLSNPAKGLENLLSTLKKDGTIFLYLYGKLGGHKRMLNKKLISILLAKEKSNYSNGIKLIRELGLNKFEYGWNLNFKSKEEEDSLIVDYLLHANETLYDFNDIDKLFKKSDLYGYAIFGITTGTQGFLFDSSYDGRKKISIPQTNISKFLKSDFSLAHYKSLSLKDKCRVLDIIYEPNGYTIVGFTRQSFEKLSNERLKKNFIKIK</sequence>
<gene>
    <name evidence="2" type="ORF">Nlim_2027</name>
</gene>
<dbReference type="STRING" id="886738.Nlim_2027"/>
<proteinExistence type="predicted"/>
<keyword evidence="2" id="KW-0489">Methyltransferase</keyword>
<dbReference type="Gene3D" id="3.40.50.150">
    <property type="entry name" value="Vaccinia Virus protein VP39"/>
    <property type="match status" value="1"/>
</dbReference>
<dbReference type="AlphaFoldDB" id="F3KMY4"/>
<dbReference type="CDD" id="cd02440">
    <property type="entry name" value="AdoMet_MTases"/>
    <property type="match status" value="1"/>
</dbReference>